<gene>
    <name evidence="2" type="ORF">PVAP13_3KG250600</name>
</gene>
<accession>A0A8T0V2I4</accession>
<dbReference type="Proteomes" id="UP000823388">
    <property type="component" value="Chromosome 3K"/>
</dbReference>
<evidence type="ECO:0000313" key="3">
    <source>
        <dbReference type="Proteomes" id="UP000823388"/>
    </source>
</evidence>
<dbReference type="AlphaFoldDB" id="A0A8T0V2I4"/>
<name>A0A8T0V2I4_PANVG</name>
<evidence type="ECO:0000256" key="1">
    <source>
        <dbReference type="SAM" id="MobiDB-lite"/>
    </source>
</evidence>
<feature type="compositionally biased region" description="Low complexity" evidence="1">
    <location>
        <begin position="13"/>
        <end position="28"/>
    </location>
</feature>
<reference evidence="2" key="1">
    <citation type="submission" date="2020-05" db="EMBL/GenBank/DDBJ databases">
        <title>WGS assembly of Panicum virgatum.</title>
        <authorList>
            <person name="Lovell J.T."/>
            <person name="Jenkins J."/>
            <person name="Shu S."/>
            <person name="Juenger T.E."/>
            <person name="Schmutz J."/>
        </authorList>
    </citation>
    <scope>NUCLEOTIDE SEQUENCE</scope>
    <source>
        <strain evidence="2">AP13</strain>
    </source>
</reference>
<keyword evidence="3" id="KW-1185">Reference proteome</keyword>
<protein>
    <submittedName>
        <fullName evidence="2">Uncharacterized protein</fullName>
    </submittedName>
</protein>
<feature type="region of interest" description="Disordered" evidence="1">
    <location>
        <begin position="1"/>
        <end position="28"/>
    </location>
</feature>
<dbReference type="EMBL" id="CM029041">
    <property type="protein sequence ID" value="KAG2628618.1"/>
    <property type="molecule type" value="Genomic_DNA"/>
</dbReference>
<organism evidence="2 3">
    <name type="scientific">Panicum virgatum</name>
    <name type="common">Blackwell switchgrass</name>
    <dbReference type="NCBI Taxonomy" id="38727"/>
    <lineage>
        <taxon>Eukaryota</taxon>
        <taxon>Viridiplantae</taxon>
        <taxon>Streptophyta</taxon>
        <taxon>Embryophyta</taxon>
        <taxon>Tracheophyta</taxon>
        <taxon>Spermatophyta</taxon>
        <taxon>Magnoliopsida</taxon>
        <taxon>Liliopsida</taxon>
        <taxon>Poales</taxon>
        <taxon>Poaceae</taxon>
        <taxon>PACMAD clade</taxon>
        <taxon>Panicoideae</taxon>
        <taxon>Panicodae</taxon>
        <taxon>Paniceae</taxon>
        <taxon>Panicinae</taxon>
        <taxon>Panicum</taxon>
        <taxon>Panicum sect. Hiantes</taxon>
    </lineage>
</organism>
<proteinExistence type="predicted"/>
<evidence type="ECO:0000313" key="2">
    <source>
        <dbReference type="EMBL" id="KAG2628618.1"/>
    </source>
</evidence>
<comment type="caution">
    <text evidence="2">The sequence shown here is derived from an EMBL/GenBank/DDBJ whole genome shotgun (WGS) entry which is preliminary data.</text>
</comment>
<sequence length="137" mass="14920">MPVKSRNPFARKASASLPRSSTRSSSAAPARPLVQVQPFLYLPLPFQFHKPCFVLIASYCSYASNARSSKFPALPGYRSSINYEELILGSSFCLSTPTCSPSCLCPPEIARPCRARCTRSTPRRPGSGGCRMRGKGD</sequence>